<accession>A0A9P6DJB0</accession>
<evidence type="ECO:0000313" key="3">
    <source>
        <dbReference type="Proteomes" id="UP000807025"/>
    </source>
</evidence>
<protein>
    <submittedName>
        <fullName evidence="2">Uncharacterized protein</fullName>
    </submittedName>
</protein>
<organism evidence="2 3">
    <name type="scientific">Pleurotus eryngii</name>
    <name type="common">Boletus of the steppes</name>
    <dbReference type="NCBI Taxonomy" id="5323"/>
    <lineage>
        <taxon>Eukaryota</taxon>
        <taxon>Fungi</taxon>
        <taxon>Dikarya</taxon>
        <taxon>Basidiomycota</taxon>
        <taxon>Agaricomycotina</taxon>
        <taxon>Agaricomycetes</taxon>
        <taxon>Agaricomycetidae</taxon>
        <taxon>Agaricales</taxon>
        <taxon>Pleurotineae</taxon>
        <taxon>Pleurotaceae</taxon>
        <taxon>Pleurotus</taxon>
    </lineage>
</organism>
<comment type="caution">
    <text evidence="2">The sequence shown here is derived from an EMBL/GenBank/DDBJ whole genome shotgun (WGS) entry which is preliminary data.</text>
</comment>
<feature type="region of interest" description="Disordered" evidence="1">
    <location>
        <begin position="239"/>
        <end position="260"/>
    </location>
</feature>
<evidence type="ECO:0000256" key="1">
    <source>
        <dbReference type="SAM" id="MobiDB-lite"/>
    </source>
</evidence>
<sequence>MSKAKLKPIEGRLHPVDATKLFKVDFDLLTEDFNNIVLEDVIKRIKGKSVDTQQPTFIKPAMSPGPQSYMARDGRDIKSKAPSLLREYIVPQLNGEKLAEIVRELEALFDDATMPLATISRSKSDVYHPYEHNYGGSEYFDLHAQTPIFVKPEYTTLIHLVALSPIIRQPHFQDPQQGPVEPIFILPAHGNQPHVSLSPTPPRQSNMFVSQASGSSTQAGTVETLPPFTILSLPPSSPQPGYAVNPPLSPQMSAPPTGTASGLNEQQFVYSIPVLFHVKKLMVG</sequence>
<evidence type="ECO:0000313" key="2">
    <source>
        <dbReference type="EMBL" id="KAF9500228.1"/>
    </source>
</evidence>
<keyword evidence="3" id="KW-1185">Reference proteome</keyword>
<proteinExistence type="predicted"/>
<dbReference type="EMBL" id="MU154528">
    <property type="protein sequence ID" value="KAF9500228.1"/>
    <property type="molecule type" value="Genomic_DNA"/>
</dbReference>
<gene>
    <name evidence="2" type="ORF">BDN71DRAFT_1502316</name>
</gene>
<dbReference type="Proteomes" id="UP000807025">
    <property type="component" value="Unassembled WGS sequence"/>
</dbReference>
<feature type="compositionally biased region" description="Polar residues" evidence="1">
    <location>
        <begin position="250"/>
        <end position="260"/>
    </location>
</feature>
<reference evidence="2" key="1">
    <citation type="submission" date="2020-11" db="EMBL/GenBank/DDBJ databases">
        <authorList>
            <consortium name="DOE Joint Genome Institute"/>
            <person name="Ahrendt S."/>
            <person name="Riley R."/>
            <person name="Andreopoulos W."/>
            <person name="Labutti K."/>
            <person name="Pangilinan J."/>
            <person name="Ruiz-Duenas F.J."/>
            <person name="Barrasa J.M."/>
            <person name="Sanchez-Garcia M."/>
            <person name="Camarero S."/>
            <person name="Miyauchi S."/>
            <person name="Serrano A."/>
            <person name="Linde D."/>
            <person name="Babiker R."/>
            <person name="Drula E."/>
            <person name="Ayuso-Fernandez I."/>
            <person name="Pacheco R."/>
            <person name="Padilla G."/>
            <person name="Ferreira P."/>
            <person name="Barriuso J."/>
            <person name="Kellner H."/>
            <person name="Castanera R."/>
            <person name="Alfaro M."/>
            <person name="Ramirez L."/>
            <person name="Pisabarro A.G."/>
            <person name="Kuo A."/>
            <person name="Tritt A."/>
            <person name="Lipzen A."/>
            <person name="He G."/>
            <person name="Yan M."/>
            <person name="Ng V."/>
            <person name="Cullen D."/>
            <person name="Martin F."/>
            <person name="Rosso M.-N."/>
            <person name="Henrissat B."/>
            <person name="Hibbett D."/>
            <person name="Martinez A.T."/>
            <person name="Grigoriev I.V."/>
        </authorList>
    </citation>
    <scope>NUCLEOTIDE SEQUENCE</scope>
    <source>
        <strain evidence="2">ATCC 90797</strain>
    </source>
</reference>
<dbReference type="AlphaFoldDB" id="A0A9P6DJB0"/>
<name>A0A9P6DJB0_PLEER</name>